<protein>
    <submittedName>
        <fullName evidence="3">Uncharacterized protein</fullName>
    </submittedName>
</protein>
<dbReference type="PANTHER" id="PTHR31432:SF0">
    <property type="entry name" value="INTRAFLAGELLAR TRANSPORT PROTEIN 74 HOMOLOG"/>
    <property type="match status" value="1"/>
</dbReference>
<keyword evidence="4" id="KW-1185">Reference proteome</keyword>
<proteinExistence type="predicted"/>
<evidence type="ECO:0000313" key="3">
    <source>
        <dbReference type="EMBL" id="ORZ39347.1"/>
    </source>
</evidence>
<dbReference type="STRING" id="765915.A0A1Y2HXI9"/>
<comment type="caution">
    <text evidence="3">The sequence shown here is derived from an EMBL/GenBank/DDBJ whole genome shotgun (WGS) entry which is preliminary data.</text>
</comment>
<feature type="coiled-coil region" evidence="1">
    <location>
        <begin position="322"/>
        <end position="356"/>
    </location>
</feature>
<name>A0A1Y2HXI9_9FUNG</name>
<dbReference type="Proteomes" id="UP000193411">
    <property type="component" value="Unassembled WGS sequence"/>
</dbReference>
<keyword evidence="1" id="KW-0175">Coiled coil</keyword>
<evidence type="ECO:0000256" key="2">
    <source>
        <dbReference type="SAM" id="MobiDB-lite"/>
    </source>
</evidence>
<feature type="compositionally biased region" description="Low complexity" evidence="2">
    <location>
        <begin position="25"/>
        <end position="44"/>
    </location>
</feature>
<dbReference type="GO" id="GO:0005929">
    <property type="term" value="C:cilium"/>
    <property type="evidence" value="ECO:0007669"/>
    <property type="project" value="TreeGrafter"/>
</dbReference>
<dbReference type="GO" id="GO:0048487">
    <property type="term" value="F:beta-tubulin binding"/>
    <property type="evidence" value="ECO:0007669"/>
    <property type="project" value="InterPro"/>
</dbReference>
<sequence>MSMYGRPPTSSAANRPTSRIGTSWGRGAAPTTAAGTPAGFGVPPRTGGAMMPPTTARMVRPGTSSLRNPSIMDRPGTQQGVGGMPKTSYGMPGGSGRAVQDRSFWVGELKQRLALVNGEINKMISDIGALERENTGYAALEKRGQALGDELRELQGQLGDYNMLFDKLHSDADLEEVQRSAAACAARNEREQQAVDALFMERQEKERKIKELEQELKAGKDRAADQVAKLDASARDKWTNLESTLATLQADISTHQSQLTTLQSHRAELESTLHQDPTRMQVWTLQDRKHQLATKLVDLQSPPTSSDTGAVLDTKEAILDEIKRCTGEIAHMERTLADLAKDHARIAQDIAQLEAHAASDKAAKYDELVKKDKEMQAFLDAFPAQHAEAAQALAQVQNEHLQLLSDIQALSMSAPAASGATPADLKRMAGDLKEKEKELATAESTVAHVAVERERLVADLQQIDQLEGKIAMQLAAAKDRILQLKAELDKFAKVDEAKVELTCVRDALVAEANKLREAAKWARLAVTAQATRVEVKRGQLAENDTFRTLAALEAKWRGLEMSNSGVRAQVAEKAAEADYQAVREEVGKLVDECLGQNAKMVGLAL</sequence>
<gene>
    <name evidence="3" type="ORF">BCR44DRAFT_137580</name>
</gene>
<feature type="compositionally biased region" description="Polar residues" evidence="2">
    <location>
        <begin position="8"/>
        <end position="21"/>
    </location>
</feature>
<feature type="coiled-coil region" evidence="1">
    <location>
        <begin position="425"/>
        <end position="494"/>
    </location>
</feature>
<dbReference type="AlphaFoldDB" id="A0A1Y2HXI9"/>
<feature type="region of interest" description="Disordered" evidence="2">
    <location>
        <begin position="1"/>
        <end position="84"/>
    </location>
</feature>
<dbReference type="SUPFAM" id="SSF75704">
    <property type="entry name" value="Mitotic arrest deficient-like 1, Mad1"/>
    <property type="match status" value="1"/>
</dbReference>
<accession>A0A1Y2HXI9</accession>
<organism evidence="3 4">
    <name type="scientific">Catenaria anguillulae PL171</name>
    <dbReference type="NCBI Taxonomy" id="765915"/>
    <lineage>
        <taxon>Eukaryota</taxon>
        <taxon>Fungi</taxon>
        <taxon>Fungi incertae sedis</taxon>
        <taxon>Blastocladiomycota</taxon>
        <taxon>Blastocladiomycetes</taxon>
        <taxon>Blastocladiales</taxon>
        <taxon>Catenariaceae</taxon>
        <taxon>Catenaria</taxon>
    </lineage>
</organism>
<reference evidence="3 4" key="1">
    <citation type="submission" date="2016-07" db="EMBL/GenBank/DDBJ databases">
        <title>Pervasive Adenine N6-methylation of Active Genes in Fungi.</title>
        <authorList>
            <consortium name="DOE Joint Genome Institute"/>
            <person name="Mondo S.J."/>
            <person name="Dannebaum R.O."/>
            <person name="Kuo R.C."/>
            <person name="Labutti K."/>
            <person name="Haridas S."/>
            <person name="Kuo A."/>
            <person name="Salamov A."/>
            <person name="Ahrendt S.R."/>
            <person name="Lipzen A."/>
            <person name="Sullivan W."/>
            <person name="Andreopoulos W.B."/>
            <person name="Clum A."/>
            <person name="Lindquist E."/>
            <person name="Daum C."/>
            <person name="Ramamoorthy G.K."/>
            <person name="Gryganskyi A."/>
            <person name="Culley D."/>
            <person name="Magnuson J.K."/>
            <person name="James T.Y."/>
            <person name="O'Malley M.A."/>
            <person name="Stajich J.E."/>
            <person name="Spatafora J.W."/>
            <person name="Visel A."/>
            <person name="Grigoriev I.V."/>
        </authorList>
    </citation>
    <scope>NUCLEOTIDE SEQUENCE [LARGE SCALE GENOMIC DNA]</scope>
    <source>
        <strain evidence="3 4">PL171</strain>
    </source>
</reference>
<evidence type="ECO:0000256" key="1">
    <source>
        <dbReference type="SAM" id="Coils"/>
    </source>
</evidence>
<dbReference type="PANTHER" id="PTHR31432">
    <property type="entry name" value="INTRAFLAGELLAR TRANSPORT PROTEIN 74 HOMOLOG"/>
    <property type="match status" value="1"/>
</dbReference>
<feature type="coiled-coil region" evidence="1">
    <location>
        <begin position="188"/>
        <end position="229"/>
    </location>
</feature>
<dbReference type="GO" id="GO:0030992">
    <property type="term" value="C:intraciliary transport particle B"/>
    <property type="evidence" value="ECO:0007669"/>
    <property type="project" value="InterPro"/>
</dbReference>
<evidence type="ECO:0000313" key="4">
    <source>
        <dbReference type="Proteomes" id="UP000193411"/>
    </source>
</evidence>
<dbReference type="OrthoDB" id="444379at2759"/>
<dbReference type="GO" id="GO:0035735">
    <property type="term" value="P:intraciliary transport involved in cilium assembly"/>
    <property type="evidence" value="ECO:0007669"/>
    <property type="project" value="TreeGrafter"/>
</dbReference>
<dbReference type="Gene3D" id="1.10.287.1490">
    <property type="match status" value="1"/>
</dbReference>
<dbReference type="EMBL" id="MCFL01000005">
    <property type="protein sequence ID" value="ORZ39347.1"/>
    <property type="molecule type" value="Genomic_DNA"/>
</dbReference>
<dbReference type="InterPro" id="IPR029602">
    <property type="entry name" value="IFT74"/>
</dbReference>